<evidence type="ECO:0000259" key="1">
    <source>
        <dbReference type="Pfam" id="PF20150"/>
    </source>
</evidence>
<keyword evidence="3" id="KW-1185">Reference proteome</keyword>
<protein>
    <recommendedName>
        <fullName evidence="1">2EXR domain-containing protein</fullName>
    </recommendedName>
</protein>
<comment type="caution">
    <text evidence="2">The sequence shown here is derived from an EMBL/GenBank/DDBJ whole genome shotgun (WGS) entry which is preliminary data.</text>
</comment>
<gene>
    <name evidence="2" type="ORF">PG991_002991</name>
</gene>
<proteinExistence type="predicted"/>
<sequence length="222" mass="24945">MSTPSHPAGFSTLPRELQIMVWEEAIVAEYADRVVPVLRSTQRVVLTAILTGPVSKYFHLCSSSREAAQLIYNLPMLAVRPDGEFREARLSTALDIFLVSPWQYTLGINANSWPFQQSIDAIHPNKLSRIKQVMEHHLDLTDLVYHVDPTFDRALFQSAKVCFIRLDHQRPTIAGLAGQLSGPGPHTGADLLEYCTQPSRYEERAITDEVDGEEMDQAVEVE</sequence>
<dbReference type="Proteomes" id="UP001396898">
    <property type="component" value="Unassembled WGS sequence"/>
</dbReference>
<dbReference type="EMBL" id="JAQQWI010000006">
    <property type="protein sequence ID" value="KAK8033593.1"/>
    <property type="molecule type" value="Genomic_DNA"/>
</dbReference>
<dbReference type="InterPro" id="IPR045518">
    <property type="entry name" value="2EXR"/>
</dbReference>
<name>A0ABR1SH00_9PEZI</name>
<evidence type="ECO:0000313" key="2">
    <source>
        <dbReference type="EMBL" id="KAK8033593.1"/>
    </source>
</evidence>
<reference evidence="2 3" key="1">
    <citation type="submission" date="2023-01" db="EMBL/GenBank/DDBJ databases">
        <title>Analysis of 21 Apiospora genomes using comparative genomics revels a genus with tremendous synthesis potential of carbohydrate active enzymes and secondary metabolites.</title>
        <authorList>
            <person name="Sorensen T."/>
        </authorList>
    </citation>
    <scope>NUCLEOTIDE SEQUENCE [LARGE SCALE GENOMIC DNA]</scope>
    <source>
        <strain evidence="2 3">CBS 20057</strain>
    </source>
</reference>
<organism evidence="2 3">
    <name type="scientific">Apiospora marii</name>
    <dbReference type="NCBI Taxonomy" id="335849"/>
    <lineage>
        <taxon>Eukaryota</taxon>
        <taxon>Fungi</taxon>
        <taxon>Dikarya</taxon>
        <taxon>Ascomycota</taxon>
        <taxon>Pezizomycotina</taxon>
        <taxon>Sordariomycetes</taxon>
        <taxon>Xylariomycetidae</taxon>
        <taxon>Amphisphaeriales</taxon>
        <taxon>Apiosporaceae</taxon>
        <taxon>Apiospora</taxon>
    </lineage>
</organism>
<feature type="domain" description="2EXR" evidence="1">
    <location>
        <begin position="10"/>
        <end position="74"/>
    </location>
</feature>
<accession>A0ABR1SH00</accession>
<dbReference type="Pfam" id="PF20150">
    <property type="entry name" value="2EXR"/>
    <property type="match status" value="1"/>
</dbReference>
<evidence type="ECO:0000313" key="3">
    <source>
        <dbReference type="Proteomes" id="UP001396898"/>
    </source>
</evidence>